<reference evidence="1" key="1">
    <citation type="submission" date="2021-03" db="EMBL/GenBank/DDBJ databases">
        <authorList>
            <consortium name="DOE Joint Genome Institute"/>
            <person name="Ahrendt S."/>
            <person name="Looney B.P."/>
            <person name="Miyauchi S."/>
            <person name="Morin E."/>
            <person name="Drula E."/>
            <person name="Courty P.E."/>
            <person name="Chicoki N."/>
            <person name="Fauchery L."/>
            <person name="Kohler A."/>
            <person name="Kuo A."/>
            <person name="Labutti K."/>
            <person name="Pangilinan J."/>
            <person name="Lipzen A."/>
            <person name="Riley R."/>
            <person name="Andreopoulos W."/>
            <person name="He G."/>
            <person name="Johnson J."/>
            <person name="Barry K.W."/>
            <person name="Grigoriev I.V."/>
            <person name="Nagy L."/>
            <person name="Hibbett D."/>
            <person name="Henrissat B."/>
            <person name="Matheny P.B."/>
            <person name="Labbe J."/>
            <person name="Martin F."/>
        </authorList>
    </citation>
    <scope>NUCLEOTIDE SEQUENCE</scope>
    <source>
        <strain evidence="1">HHB10654</strain>
    </source>
</reference>
<sequence>MDPMLFLDLEAATDGGDDNNDQPDELDADFIDDAESSGALQCRSLSLFPKLEKDLDEGDSDEDLDSDEELADVVQRARRRARDANRVATSHGSDLRRAILDLTRRHQMDRDTTHPNEVLGKVRPPPGPSQANSRDSRLATLSEARGPLQFDDADAVLFAIRVPLTAAHQARHAKEVCETLNYRIGVAPYSQSRRVIWPDILAAERYDAAASFIYIRAQSWRAASRVIARTPHLSARRQAPLLVDENSIPPPLVASELTQDFHRGRACRVTSGPSRRVTECGWSLSEHLRRDLYKYSPEDVQLEDWTLLRPRDGPLPYSAWIEIEAGVGPFCMDGTGRTSVLEVKFIDFSSDVSHAGILREWLSDSDKNVSPTRRKLLKAVDQGNETLEHPCCHPPKL</sequence>
<organism evidence="1 2">
    <name type="scientific">Artomyces pyxidatus</name>
    <dbReference type="NCBI Taxonomy" id="48021"/>
    <lineage>
        <taxon>Eukaryota</taxon>
        <taxon>Fungi</taxon>
        <taxon>Dikarya</taxon>
        <taxon>Basidiomycota</taxon>
        <taxon>Agaricomycotina</taxon>
        <taxon>Agaricomycetes</taxon>
        <taxon>Russulales</taxon>
        <taxon>Auriscalpiaceae</taxon>
        <taxon>Artomyces</taxon>
    </lineage>
</organism>
<evidence type="ECO:0000313" key="2">
    <source>
        <dbReference type="Proteomes" id="UP000814140"/>
    </source>
</evidence>
<name>A0ACB8SS37_9AGAM</name>
<protein>
    <submittedName>
        <fullName evidence="1">Uncharacterized protein</fullName>
    </submittedName>
</protein>
<reference evidence="1" key="2">
    <citation type="journal article" date="2022" name="New Phytol.">
        <title>Evolutionary transition to the ectomycorrhizal habit in the genomes of a hyperdiverse lineage of mushroom-forming fungi.</title>
        <authorList>
            <person name="Looney B."/>
            <person name="Miyauchi S."/>
            <person name="Morin E."/>
            <person name="Drula E."/>
            <person name="Courty P.E."/>
            <person name="Kohler A."/>
            <person name="Kuo A."/>
            <person name="LaButti K."/>
            <person name="Pangilinan J."/>
            <person name="Lipzen A."/>
            <person name="Riley R."/>
            <person name="Andreopoulos W."/>
            <person name="He G."/>
            <person name="Johnson J."/>
            <person name="Nolan M."/>
            <person name="Tritt A."/>
            <person name="Barry K.W."/>
            <person name="Grigoriev I.V."/>
            <person name="Nagy L.G."/>
            <person name="Hibbett D."/>
            <person name="Henrissat B."/>
            <person name="Matheny P.B."/>
            <person name="Labbe J."/>
            <person name="Martin F.M."/>
        </authorList>
    </citation>
    <scope>NUCLEOTIDE SEQUENCE</scope>
    <source>
        <strain evidence="1">HHB10654</strain>
    </source>
</reference>
<gene>
    <name evidence="1" type="ORF">BV25DRAFT_1840670</name>
</gene>
<dbReference type="EMBL" id="MU277230">
    <property type="protein sequence ID" value="KAI0059017.1"/>
    <property type="molecule type" value="Genomic_DNA"/>
</dbReference>
<dbReference type="Proteomes" id="UP000814140">
    <property type="component" value="Unassembled WGS sequence"/>
</dbReference>
<proteinExistence type="predicted"/>
<evidence type="ECO:0000313" key="1">
    <source>
        <dbReference type="EMBL" id="KAI0059017.1"/>
    </source>
</evidence>
<accession>A0ACB8SS37</accession>
<keyword evidence="2" id="KW-1185">Reference proteome</keyword>
<comment type="caution">
    <text evidence="1">The sequence shown here is derived from an EMBL/GenBank/DDBJ whole genome shotgun (WGS) entry which is preliminary data.</text>
</comment>